<dbReference type="Pfam" id="PF00667">
    <property type="entry name" value="FAD_binding_1"/>
    <property type="match status" value="1"/>
</dbReference>
<accession>A0A7S4LBH8</accession>
<dbReference type="InterPro" id="IPR001094">
    <property type="entry name" value="Flavdoxin-like"/>
</dbReference>
<dbReference type="GO" id="GO:0019825">
    <property type="term" value="F:oxygen binding"/>
    <property type="evidence" value="ECO:0007669"/>
    <property type="project" value="InterPro"/>
</dbReference>
<evidence type="ECO:0000256" key="13">
    <source>
        <dbReference type="ARBA" id="ARBA00023004"/>
    </source>
</evidence>
<dbReference type="InterPro" id="IPR044940">
    <property type="entry name" value="NOS_dom_2"/>
</dbReference>
<dbReference type="InterPro" id="IPR017938">
    <property type="entry name" value="Riboflavin_synthase-like_b-brl"/>
</dbReference>
<evidence type="ECO:0000256" key="1">
    <source>
        <dbReference type="ARBA" id="ARBA00001917"/>
    </source>
</evidence>
<evidence type="ECO:0000256" key="5">
    <source>
        <dbReference type="ARBA" id="ARBA00022617"/>
    </source>
</evidence>
<comment type="cofactor">
    <cofactor evidence="1">
        <name>FMN</name>
        <dbReference type="ChEBI" id="CHEBI:58210"/>
    </cofactor>
</comment>
<dbReference type="InterPro" id="IPR001433">
    <property type="entry name" value="OxRdtase_FAD/NAD-bd"/>
</dbReference>
<keyword evidence="14" id="KW-0520">NAD</keyword>
<dbReference type="SUPFAM" id="SSF46458">
    <property type="entry name" value="Globin-like"/>
    <property type="match status" value="1"/>
</dbReference>
<feature type="domain" description="Globin" evidence="19">
    <location>
        <begin position="1488"/>
        <end position="1637"/>
    </location>
</feature>
<dbReference type="Gene3D" id="1.10.490.10">
    <property type="entry name" value="Globins"/>
    <property type="match status" value="1"/>
</dbReference>
<feature type="domain" description="FAD-binding FR-type" evidence="21">
    <location>
        <begin position="800"/>
        <end position="1092"/>
    </location>
</feature>
<organism evidence="22">
    <name type="scientific">Eutreptiella gymnastica</name>
    <dbReference type="NCBI Taxonomy" id="73025"/>
    <lineage>
        <taxon>Eukaryota</taxon>
        <taxon>Discoba</taxon>
        <taxon>Euglenozoa</taxon>
        <taxon>Euglenida</taxon>
        <taxon>Spirocuta</taxon>
        <taxon>Euglenophyceae</taxon>
        <taxon>Eutreptiales</taxon>
        <taxon>Eutreptiaceae</taxon>
        <taxon>Eutreptiella</taxon>
    </lineage>
</organism>
<feature type="repeat" description="ANK" evidence="17">
    <location>
        <begin position="1304"/>
        <end position="1336"/>
    </location>
</feature>
<evidence type="ECO:0000256" key="10">
    <source>
        <dbReference type="ARBA" id="ARBA00022857"/>
    </source>
</evidence>
<dbReference type="InterPro" id="IPR039261">
    <property type="entry name" value="FNR_nucleotide-bd"/>
</dbReference>
<dbReference type="PRINTS" id="PR00371">
    <property type="entry name" value="FPNCR"/>
</dbReference>
<comment type="catalytic activity">
    <reaction evidence="16">
        <text>2 nitric oxide + NADPH + 2 O2 = 2 nitrate + NADP(+) + H(+)</text>
        <dbReference type="Rhea" id="RHEA:19465"/>
        <dbReference type="ChEBI" id="CHEBI:15378"/>
        <dbReference type="ChEBI" id="CHEBI:15379"/>
        <dbReference type="ChEBI" id="CHEBI:16480"/>
        <dbReference type="ChEBI" id="CHEBI:17632"/>
        <dbReference type="ChEBI" id="CHEBI:57783"/>
        <dbReference type="ChEBI" id="CHEBI:58349"/>
        <dbReference type="EC" id="1.14.12.17"/>
    </reaction>
</comment>
<feature type="domain" description="Flavodoxin-like" evidence="20">
    <location>
        <begin position="603"/>
        <end position="745"/>
    </location>
</feature>
<keyword evidence="8" id="KW-0479">Metal-binding</keyword>
<evidence type="ECO:0000256" key="7">
    <source>
        <dbReference type="ARBA" id="ARBA00022643"/>
    </source>
</evidence>
<keyword evidence="7" id="KW-0288">FMN</keyword>
<keyword evidence="10" id="KW-0521">NADP</keyword>
<dbReference type="InterPro" id="IPR017927">
    <property type="entry name" value="FAD-bd_FR_type"/>
</dbReference>
<keyword evidence="6" id="KW-0285">Flavoprotein</keyword>
<dbReference type="GO" id="GO:0008941">
    <property type="term" value="F:nitric oxide dioxygenase NAD(P)H activity"/>
    <property type="evidence" value="ECO:0007669"/>
    <property type="project" value="UniProtKB-EC"/>
</dbReference>
<evidence type="ECO:0000259" key="19">
    <source>
        <dbReference type="PROSITE" id="PS01033"/>
    </source>
</evidence>
<dbReference type="InterPro" id="IPR044943">
    <property type="entry name" value="NOS_dom_1"/>
</dbReference>
<dbReference type="InterPro" id="IPR012292">
    <property type="entry name" value="Globin/Proto"/>
</dbReference>
<dbReference type="GO" id="GO:0004517">
    <property type="term" value="F:nitric-oxide synthase activity"/>
    <property type="evidence" value="ECO:0007669"/>
    <property type="project" value="InterPro"/>
</dbReference>
<comment type="cofactor">
    <cofactor evidence="2">
        <name>FAD</name>
        <dbReference type="ChEBI" id="CHEBI:57692"/>
    </cofactor>
</comment>
<name>A0A7S4LBH8_9EUGL</name>
<dbReference type="GO" id="GO:0046872">
    <property type="term" value="F:metal ion binding"/>
    <property type="evidence" value="ECO:0007669"/>
    <property type="project" value="UniProtKB-KW"/>
</dbReference>
<dbReference type="SUPFAM" id="SSF56512">
    <property type="entry name" value="Nitric oxide (NO) synthase oxygenase domain"/>
    <property type="match status" value="1"/>
</dbReference>
<dbReference type="InterPro" id="IPR003097">
    <property type="entry name" value="CysJ-like_FAD-binding"/>
</dbReference>
<dbReference type="Gene3D" id="3.40.50.80">
    <property type="entry name" value="Nucleotide-binding domain of ferredoxin-NADP reductase (FNR) module"/>
    <property type="match status" value="1"/>
</dbReference>
<dbReference type="GO" id="GO:0005516">
    <property type="term" value="F:calmodulin binding"/>
    <property type="evidence" value="ECO:0007669"/>
    <property type="project" value="UniProtKB-KW"/>
</dbReference>
<dbReference type="InterPro" id="IPR009050">
    <property type="entry name" value="Globin-like_sf"/>
</dbReference>
<dbReference type="PROSITE" id="PS50088">
    <property type="entry name" value="ANK_REPEAT"/>
    <property type="match status" value="2"/>
</dbReference>
<dbReference type="GO" id="GO:0062197">
    <property type="term" value="P:cellular response to chemical stress"/>
    <property type="evidence" value="ECO:0007669"/>
    <property type="project" value="UniProtKB-ARBA"/>
</dbReference>
<evidence type="ECO:0000256" key="12">
    <source>
        <dbReference type="ARBA" id="ARBA00023002"/>
    </source>
</evidence>
<keyword evidence="5" id="KW-0349">Heme</keyword>
<dbReference type="PANTHER" id="PTHR43410:SF1">
    <property type="entry name" value="NITRIC OXIDE SYNTHASE"/>
    <property type="match status" value="1"/>
</dbReference>
<dbReference type="Pfam" id="PF02898">
    <property type="entry name" value="NO_synthase"/>
    <property type="match status" value="1"/>
</dbReference>
<dbReference type="InterPro" id="IPR036119">
    <property type="entry name" value="NOS_N_sf"/>
</dbReference>
<dbReference type="InterPro" id="IPR036770">
    <property type="entry name" value="Ankyrin_rpt-contain_sf"/>
</dbReference>
<dbReference type="InterPro" id="IPR023173">
    <property type="entry name" value="NADPH_Cyt_P450_Rdtase_alpha"/>
</dbReference>
<proteinExistence type="inferred from homology"/>
<evidence type="ECO:0000256" key="3">
    <source>
        <dbReference type="ARBA" id="ARBA00006267"/>
    </source>
</evidence>
<dbReference type="Gene3D" id="3.90.340.10">
    <property type="entry name" value="Nitric Oxide Synthase, Chain A, domain 1"/>
    <property type="match status" value="1"/>
</dbReference>
<feature type="region of interest" description="Disordered" evidence="18">
    <location>
        <begin position="72"/>
        <end position="91"/>
    </location>
</feature>
<dbReference type="GO" id="GO:0020037">
    <property type="term" value="F:heme binding"/>
    <property type="evidence" value="ECO:0007669"/>
    <property type="project" value="InterPro"/>
</dbReference>
<dbReference type="Gene3D" id="3.90.440.10">
    <property type="entry name" value="Nitric Oxide Synthase,Heme Domain,Chain A domain 2"/>
    <property type="match status" value="1"/>
</dbReference>
<dbReference type="EMBL" id="HBJA01085135">
    <property type="protein sequence ID" value="CAE0818475.1"/>
    <property type="molecule type" value="Transcribed_RNA"/>
</dbReference>
<comment type="similarity">
    <text evidence="3">Belongs to the NOS family.</text>
</comment>
<dbReference type="InterPro" id="IPR000971">
    <property type="entry name" value="Globin"/>
</dbReference>
<dbReference type="PROSITE" id="PS50902">
    <property type="entry name" value="FLAVODOXIN_LIKE"/>
    <property type="match status" value="1"/>
</dbReference>
<evidence type="ECO:0000256" key="6">
    <source>
        <dbReference type="ARBA" id="ARBA00022630"/>
    </source>
</evidence>
<dbReference type="Gene3D" id="1.25.40.20">
    <property type="entry name" value="Ankyrin repeat-containing domain"/>
    <property type="match status" value="2"/>
</dbReference>
<protein>
    <submittedName>
        <fullName evidence="22">Uncharacterized protein</fullName>
    </submittedName>
</protein>
<evidence type="ECO:0000256" key="2">
    <source>
        <dbReference type="ARBA" id="ARBA00001974"/>
    </source>
</evidence>
<evidence type="ECO:0000256" key="14">
    <source>
        <dbReference type="ARBA" id="ARBA00023027"/>
    </source>
</evidence>
<evidence type="ECO:0000256" key="4">
    <source>
        <dbReference type="ARBA" id="ARBA00006401"/>
    </source>
</evidence>
<dbReference type="PROSITE" id="PS50297">
    <property type="entry name" value="ANK_REP_REGION"/>
    <property type="match status" value="1"/>
</dbReference>
<dbReference type="InterPro" id="IPR044944">
    <property type="entry name" value="NOS_dom_3"/>
</dbReference>
<dbReference type="PROSITE" id="PS01033">
    <property type="entry name" value="GLOBIN"/>
    <property type="match status" value="1"/>
</dbReference>
<dbReference type="Pfam" id="PF00258">
    <property type="entry name" value="Flavodoxin_1"/>
    <property type="match status" value="1"/>
</dbReference>
<dbReference type="Gene3D" id="3.40.50.360">
    <property type="match status" value="1"/>
</dbReference>
<dbReference type="SUPFAM" id="SSF63380">
    <property type="entry name" value="Riboflavin synthase domain-like"/>
    <property type="match status" value="1"/>
</dbReference>
<evidence type="ECO:0000259" key="21">
    <source>
        <dbReference type="PROSITE" id="PS51384"/>
    </source>
</evidence>
<evidence type="ECO:0000256" key="16">
    <source>
        <dbReference type="ARBA" id="ARBA00049433"/>
    </source>
</evidence>
<sequence>MSESKVYRWCVTCKQTKSVDDYHAGDFCCVACKPKSEAYANCNGIHEAPATASADEGRLASTRSYLLEMESTPRTVTNDAPHPITTGANSGTGECPFLNGTLASNGSTTASNGKTEQCPFLSGHASCEYRHGSVTCEVYPGYVHGTNPEICPKGCKPNPPGTPLPDLLQLAMEYQELYHHERKTPEAAKQERMREVRDDIARTGTYTHTFDELEHGARLAWRNAPKCANRKFWDQLQLIDQRHVQTNDDMFAACKSHMHKAASKYVTEAFITIFRPQTPGTDDGPRVWNNQLLRYAGHRTTTDSGESSILGDPANAHFTDILKKEFGWDPKDVSAFDLMPIVLQIHPDLPPTLYEIPARLALEVPLRHPRHGWFSELGLRWYATPLVSSIDLEIGGLVYTACPFNGWYADTEIVRNLTDAGRYNLTGFVAEKMGVSCSDGFGNLWKDRAALVINEAVLYSFQSCGLGIVEHQTLLHQFWDWYNLELKSRGYCPGNWKWIIPPFGASLSPCYLQLNKMTEYTLRPIYKPGLGYNHYLARWKAKSADPADPVPTKGPSSAKTRWQLINKTNVRGAMRLLTQGKISVLGVTGMHGDSPVETKKLDVLVLYATVSGNTKNYAKKLKDLLERADLKCTFYDVEMWDPDDTPRYNLLFFLTCTYGCGDPPASATRMIQWLSSPKEEVMRLTHMSYSVFGLGSRHYRRFAAAADLMDQLMTTNGAQRLADVQKADGQRGGMLTFTNWVREVFKGLSQMPDISPILAHKLTSSLGQLKSGGGNQFNGTFKMNIVALKGHPPVEHPPVFRSEQAEIKSRTELMKGKAIEEGQSTQLVVLSLPKHMHRSYHTGDHLRFYACNEFAPAVMERFAGYFDYNLDHYIHLEFTDARLKMDCPYATPTTLRHAMMTFFCLRRAPSMEACGVFAYFAKQQQPSHSGVQKPPSSLTRMRSSEDASDGQGSFGPPQESFSGNPGTGRRGENLMYDYMLLRSLSANASKHDTWSHTARWIDIFDLFPALQHTLPLEVLFEYCEPMQPRHYSISSSSSKHPDELHVTVRRLQYQKDGATQYGLASKCLTSMAPGSKVSFVPIVNPLFHHPWDTMTPIIMIGAGTGIAPFRGFWQERMVMVEHGEKMGECVLLFGCQRRDTDFLFEDEINAAVEAGAITHFLPALSQQPGIPKTYVQDLILQNKEIFEEVLGNPTCEIFVCGHSRMLEAVSAAMTEIIGFDVMSRIVSSGRFHEDVFGFEAKSEEEQNQGDMLADMRMEVAALQTVLEEDEEKFQEYILHRGQDLEGNTARLQSLHSLNDLEDTNGNGLLHMAALLNKPKAIRFLVDQGMTPNAMNSWGLTPLAVANASPTPVPEAVECLQRLGAPLCTGLHSGFYPVHTCILTCDLTKELERVLGEVKHVDDRDFNGCTPLHLATRMNKARFVRVLLEHGADPNAQDRMGRLVLHAGNHLPPTSMLITLLLRHGGKVISDTPSVQLFSHSHTTAKSVGITQEQLDYTQSVFKKMFNGASRETMETYGVTIFGQLFELSPHLLNFFPFKNPDGTLDEAQLKIHARKVLGTFQMVMNLFGSLEILENQLTQLIRKHVSYGVQQHHYGILVAAIIRAVSMVMGDDFTSELEGSLNTVLGVLPTVAEKVYAEMEAEKLAEQ</sequence>
<feature type="compositionally biased region" description="Polar residues" evidence="18">
    <location>
        <begin position="926"/>
        <end position="941"/>
    </location>
</feature>
<gene>
    <name evidence="22" type="ORF">EGYM00163_LOCUS29643</name>
</gene>
<evidence type="ECO:0000256" key="18">
    <source>
        <dbReference type="SAM" id="MobiDB-lite"/>
    </source>
</evidence>
<evidence type="ECO:0000256" key="8">
    <source>
        <dbReference type="ARBA" id="ARBA00022723"/>
    </source>
</evidence>
<dbReference type="InterPro" id="IPR001709">
    <property type="entry name" value="Flavoprot_Pyr_Nucl_cyt_Rdtase"/>
</dbReference>
<dbReference type="PANTHER" id="PTHR43410">
    <property type="entry name" value="NITRIC OXIDE SYNTHASE OXYGENASE"/>
    <property type="match status" value="1"/>
</dbReference>
<comment type="similarity">
    <text evidence="4">In the C-terminal section; belongs to the flavoprotein pyridine nucleotide cytochrome reductase family.</text>
</comment>
<dbReference type="Gene3D" id="2.40.30.10">
    <property type="entry name" value="Translation factors"/>
    <property type="match status" value="2"/>
</dbReference>
<dbReference type="Gene3D" id="1.20.990.10">
    <property type="entry name" value="NADPH-cytochrome p450 Reductase, Chain A, domain 3"/>
    <property type="match status" value="2"/>
</dbReference>
<evidence type="ECO:0000313" key="22">
    <source>
        <dbReference type="EMBL" id="CAE0818475.1"/>
    </source>
</evidence>
<dbReference type="SUPFAM" id="SSF52218">
    <property type="entry name" value="Flavoproteins"/>
    <property type="match status" value="1"/>
</dbReference>
<dbReference type="SUPFAM" id="SSF48403">
    <property type="entry name" value="Ankyrin repeat"/>
    <property type="match status" value="1"/>
</dbReference>
<dbReference type="InterPro" id="IPR008254">
    <property type="entry name" value="Flavodoxin/NO_synth"/>
</dbReference>
<dbReference type="PRINTS" id="PR00369">
    <property type="entry name" value="FLAVODOXIN"/>
</dbReference>
<feature type="region of interest" description="Disordered" evidence="18">
    <location>
        <begin position="926"/>
        <end position="968"/>
    </location>
</feature>
<reference evidence="22" key="1">
    <citation type="submission" date="2021-01" db="EMBL/GenBank/DDBJ databases">
        <authorList>
            <person name="Corre E."/>
            <person name="Pelletier E."/>
            <person name="Niang G."/>
            <person name="Scheremetjew M."/>
            <person name="Finn R."/>
            <person name="Kale V."/>
            <person name="Holt S."/>
            <person name="Cochrane G."/>
            <person name="Meng A."/>
            <person name="Brown T."/>
            <person name="Cohen L."/>
        </authorList>
    </citation>
    <scope>NUCLEOTIDE SEQUENCE</scope>
    <source>
        <strain evidence="22">CCMP1594</strain>
    </source>
</reference>
<evidence type="ECO:0000256" key="9">
    <source>
        <dbReference type="ARBA" id="ARBA00022827"/>
    </source>
</evidence>
<dbReference type="InterPro" id="IPR004030">
    <property type="entry name" value="NOS_N"/>
</dbReference>
<dbReference type="Pfam" id="PF00042">
    <property type="entry name" value="Globin"/>
    <property type="match status" value="1"/>
</dbReference>
<dbReference type="Gene3D" id="3.90.1230.10">
    <property type="entry name" value="Nitric Oxide Synthase, Chain A, domain 3"/>
    <property type="match status" value="1"/>
</dbReference>
<feature type="repeat" description="ANK" evidence="17">
    <location>
        <begin position="1406"/>
        <end position="1438"/>
    </location>
</feature>
<evidence type="ECO:0000256" key="17">
    <source>
        <dbReference type="PROSITE-ProRule" id="PRU00023"/>
    </source>
</evidence>
<dbReference type="Pfam" id="PF00023">
    <property type="entry name" value="Ank"/>
    <property type="match status" value="1"/>
</dbReference>
<keyword evidence="11" id="KW-0112">Calmodulin-binding</keyword>
<dbReference type="SMART" id="SM00248">
    <property type="entry name" value="ANK"/>
    <property type="match status" value="3"/>
</dbReference>
<keyword evidence="17" id="KW-0040">ANK repeat</keyword>
<dbReference type="InterPro" id="IPR044399">
    <property type="entry name" value="Mb-like_M"/>
</dbReference>
<evidence type="ECO:0000256" key="11">
    <source>
        <dbReference type="ARBA" id="ARBA00022860"/>
    </source>
</evidence>
<dbReference type="CDD" id="cd01040">
    <property type="entry name" value="Mb-like"/>
    <property type="match status" value="1"/>
</dbReference>
<dbReference type="SUPFAM" id="SSF52343">
    <property type="entry name" value="Ferredoxin reductase-like, C-terminal NADP-linked domain"/>
    <property type="match status" value="1"/>
</dbReference>
<keyword evidence="13" id="KW-0408">Iron</keyword>
<evidence type="ECO:0000256" key="15">
    <source>
        <dbReference type="ARBA" id="ARBA00048649"/>
    </source>
</evidence>
<keyword evidence="12" id="KW-0560">Oxidoreductase</keyword>
<dbReference type="GO" id="GO:0010181">
    <property type="term" value="F:FMN binding"/>
    <property type="evidence" value="ECO:0007669"/>
    <property type="project" value="InterPro"/>
</dbReference>
<comment type="catalytic activity">
    <reaction evidence="15">
        <text>2 nitric oxide + NADH + 2 O2 = 2 nitrate + NAD(+) + H(+)</text>
        <dbReference type="Rhea" id="RHEA:19469"/>
        <dbReference type="ChEBI" id="CHEBI:15378"/>
        <dbReference type="ChEBI" id="CHEBI:15379"/>
        <dbReference type="ChEBI" id="CHEBI:16480"/>
        <dbReference type="ChEBI" id="CHEBI:17632"/>
        <dbReference type="ChEBI" id="CHEBI:57540"/>
        <dbReference type="ChEBI" id="CHEBI:57945"/>
        <dbReference type="EC" id="1.14.12.17"/>
    </reaction>
</comment>
<dbReference type="PROSITE" id="PS51384">
    <property type="entry name" value="FAD_FR"/>
    <property type="match status" value="1"/>
</dbReference>
<dbReference type="InterPro" id="IPR029039">
    <property type="entry name" value="Flavoprotein-like_sf"/>
</dbReference>
<dbReference type="InterPro" id="IPR050607">
    <property type="entry name" value="NOS"/>
</dbReference>
<keyword evidence="9" id="KW-0274">FAD</keyword>
<dbReference type="GO" id="GO:0006809">
    <property type="term" value="P:nitric oxide biosynthetic process"/>
    <property type="evidence" value="ECO:0007669"/>
    <property type="project" value="InterPro"/>
</dbReference>
<dbReference type="Pfam" id="PF00175">
    <property type="entry name" value="NAD_binding_1"/>
    <property type="match status" value="1"/>
</dbReference>
<dbReference type="InterPro" id="IPR002110">
    <property type="entry name" value="Ankyrin_rpt"/>
</dbReference>
<evidence type="ECO:0000259" key="20">
    <source>
        <dbReference type="PROSITE" id="PS50902"/>
    </source>
</evidence>